<keyword evidence="3" id="KW-1185">Reference proteome</keyword>
<comment type="caution">
    <text evidence="2">The sequence shown here is derived from an EMBL/GenBank/DDBJ whole genome shotgun (WGS) entry which is preliminary data.</text>
</comment>
<evidence type="ECO:0000256" key="1">
    <source>
        <dbReference type="SAM" id="Coils"/>
    </source>
</evidence>
<evidence type="ECO:0000313" key="3">
    <source>
        <dbReference type="Proteomes" id="UP000683925"/>
    </source>
</evidence>
<dbReference type="Proteomes" id="UP000683925">
    <property type="component" value="Unassembled WGS sequence"/>
</dbReference>
<organism evidence="2 3">
    <name type="scientific">Paramecium octaurelia</name>
    <dbReference type="NCBI Taxonomy" id="43137"/>
    <lineage>
        <taxon>Eukaryota</taxon>
        <taxon>Sar</taxon>
        <taxon>Alveolata</taxon>
        <taxon>Ciliophora</taxon>
        <taxon>Intramacronucleata</taxon>
        <taxon>Oligohymenophorea</taxon>
        <taxon>Peniculida</taxon>
        <taxon>Parameciidae</taxon>
        <taxon>Paramecium</taxon>
    </lineage>
</organism>
<accession>A0A8S1WI30</accession>
<feature type="coiled-coil region" evidence="1">
    <location>
        <begin position="260"/>
        <end position="287"/>
    </location>
</feature>
<dbReference type="AlphaFoldDB" id="A0A8S1WI30"/>
<gene>
    <name evidence="2" type="ORF">POCTA_138.1.T0920195</name>
</gene>
<protein>
    <submittedName>
        <fullName evidence="2">Uncharacterized protein</fullName>
    </submittedName>
</protein>
<reference evidence="2" key="1">
    <citation type="submission" date="2021-01" db="EMBL/GenBank/DDBJ databases">
        <authorList>
            <consortium name="Genoscope - CEA"/>
            <person name="William W."/>
        </authorList>
    </citation>
    <scope>NUCLEOTIDE SEQUENCE</scope>
</reference>
<sequence>MNKNNILEFQQLSQTIRQQIHQNYFFGRKPLNYHDKSFYRYMSQEQSQDENDEFMQKEFNLTCLAVDSVEKKAEFQFRLKFSLRNKDNYYLIGSLEYLKYLNEQKEEKKLKVCDAYNQFLSSFHFEIRLPQVIDDLQITKLKENFSNPYPAFRFKKKIIEQNENYICLKDISEQNFSTYQFLIYAVPIQNISYFALELDSQITYFFVKSYKDKDKPIWLNKNGEQELTFVVGVEDQQTINKNLFQFILLDEHDKNQIDEYKNTKAILQEYEDNLKKLTNSIRIKISSFHFDIIVHHNTLNQYALKQGSDSNYEGIIDKMDYQIEIYEIILQQLSFENGQWKFKNEQKELKFQNNKPIEQKFYKMVDRYESFYLKTQETALISCPSTNIKFSFNPVLEKKNKDQQ</sequence>
<dbReference type="OrthoDB" id="311632at2759"/>
<dbReference type="EMBL" id="CAJJDP010000091">
    <property type="protein sequence ID" value="CAD8188412.1"/>
    <property type="molecule type" value="Genomic_DNA"/>
</dbReference>
<dbReference type="OMA" id="KSFYRYM"/>
<name>A0A8S1WI30_PAROT</name>
<keyword evidence="1" id="KW-0175">Coiled coil</keyword>
<proteinExistence type="predicted"/>
<evidence type="ECO:0000313" key="2">
    <source>
        <dbReference type="EMBL" id="CAD8188412.1"/>
    </source>
</evidence>